<name>A0A3Q9R3I1_SIRGR</name>
<feature type="region of interest" description="Disordered" evidence="7">
    <location>
        <begin position="250"/>
        <end position="282"/>
    </location>
</feature>
<keyword evidence="2" id="KW-0677">Repeat</keyword>
<sequence>MEPLMASPWSDYGNTSEDDLVRELLDDSSPLFLLPEDAATSRRSSGSSCDRANKNKLAVVSGAAYSGPTIEDIENALSAEPRKEQQLSQRGQISLSQAGFSILERAGLNKVEHKYSLRIKSCGNMVADDGYKWRKYGQKSIKNSPNPRSYYRCSNPRCSAKKQVERSTEDPDTFIITYEGLHLHFAYPFFLMGQTQQAQSPTKKPKTIYSEPGAQAHKSPTLLAPGLPGPDDPEEAAAPQGLLEDMVPWMIRNPSTNHNSLSNSSCSSYRSPPTSPPSPSTCPTYVASCF</sequence>
<dbReference type="EMBL" id="MK327597">
    <property type="protein sequence ID" value="AZU90773.1"/>
    <property type="molecule type" value="mRNA"/>
</dbReference>
<keyword evidence="6" id="KW-0539">Nucleus</keyword>
<evidence type="ECO:0000256" key="1">
    <source>
        <dbReference type="ARBA" id="ARBA00004123"/>
    </source>
</evidence>
<evidence type="ECO:0000259" key="8">
    <source>
        <dbReference type="PROSITE" id="PS50811"/>
    </source>
</evidence>
<keyword evidence="5" id="KW-0804">Transcription</keyword>
<comment type="subcellular location">
    <subcellularLocation>
        <location evidence="1">Nucleus</location>
    </subcellularLocation>
</comment>
<evidence type="ECO:0000256" key="5">
    <source>
        <dbReference type="ARBA" id="ARBA00023163"/>
    </source>
</evidence>
<dbReference type="InterPro" id="IPR036576">
    <property type="entry name" value="WRKY_dom_sf"/>
</dbReference>
<dbReference type="GO" id="GO:0005634">
    <property type="term" value="C:nucleus"/>
    <property type="evidence" value="ECO:0007669"/>
    <property type="project" value="UniProtKB-SubCell"/>
</dbReference>
<dbReference type="FunFam" id="2.20.25.80:FF:000006">
    <property type="entry name" value="WRKY transcription factor"/>
    <property type="match status" value="1"/>
</dbReference>
<dbReference type="SUPFAM" id="SSF118290">
    <property type="entry name" value="WRKY DNA-binding domain"/>
    <property type="match status" value="1"/>
</dbReference>
<dbReference type="GO" id="GO:0043565">
    <property type="term" value="F:sequence-specific DNA binding"/>
    <property type="evidence" value="ECO:0007669"/>
    <property type="project" value="InterPro"/>
</dbReference>
<dbReference type="InterPro" id="IPR044810">
    <property type="entry name" value="WRKY_plant"/>
</dbReference>
<dbReference type="Gene3D" id="2.20.25.80">
    <property type="entry name" value="WRKY domain"/>
    <property type="match status" value="1"/>
</dbReference>
<dbReference type="Pfam" id="PF03106">
    <property type="entry name" value="WRKY"/>
    <property type="match status" value="1"/>
</dbReference>
<dbReference type="PROSITE" id="PS50811">
    <property type="entry name" value="WRKY"/>
    <property type="match status" value="1"/>
</dbReference>
<evidence type="ECO:0000256" key="6">
    <source>
        <dbReference type="ARBA" id="ARBA00023242"/>
    </source>
</evidence>
<evidence type="ECO:0000313" key="9">
    <source>
        <dbReference type="EMBL" id="AZU90773.1"/>
    </source>
</evidence>
<dbReference type="PANTHER" id="PTHR31221">
    <property type="entry name" value="WRKY TRANSCRIPTION FACTOR PROTEIN 1-RELATED"/>
    <property type="match status" value="1"/>
</dbReference>
<dbReference type="InterPro" id="IPR003657">
    <property type="entry name" value="WRKY_dom"/>
</dbReference>
<accession>A0A3Q9R3I1</accession>
<feature type="region of interest" description="Disordered" evidence="7">
    <location>
        <begin position="196"/>
        <end position="237"/>
    </location>
</feature>
<protein>
    <submittedName>
        <fullName evidence="9">WRKY transcription factor 9</fullName>
    </submittedName>
</protein>
<feature type="compositionally biased region" description="Low complexity" evidence="7">
    <location>
        <begin position="253"/>
        <end position="272"/>
    </location>
</feature>
<dbReference type="AlphaFoldDB" id="A0A3Q9R3I1"/>
<evidence type="ECO:0000256" key="2">
    <source>
        <dbReference type="ARBA" id="ARBA00022737"/>
    </source>
</evidence>
<dbReference type="SMART" id="SM00774">
    <property type="entry name" value="WRKY"/>
    <property type="match status" value="1"/>
</dbReference>
<organism evidence="9">
    <name type="scientific">Siraitia grosvenorii</name>
    <name type="common">Monk's fruit</name>
    <name type="synonym">Momordica grosvenorii</name>
    <dbReference type="NCBI Taxonomy" id="190515"/>
    <lineage>
        <taxon>Eukaryota</taxon>
        <taxon>Viridiplantae</taxon>
        <taxon>Streptophyta</taxon>
        <taxon>Embryophyta</taxon>
        <taxon>Tracheophyta</taxon>
        <taxon>Spermatophyta</taxon>
        <taxon>Magnoliopsida</taxon>
        <taxon>eudicotyledons</taxon>
        <taxon>Gunneridae</taxon>
        <taxon>Pentapetalae</taxon>
        <taxon>rosids</taxon>
        <taxon>fabids</taxon>
        <taxon>Cucurbitales</taxon>
        <taxon>Cucurbitaceae</taxon>
        <taxon>Siraitieae</taxon>
        <taxon>Siraitia</taxon>
    </lineage>
</organism>
<evidence type="ECO:0000256" key="4">
    <source>
        <dbReference type="ARBA" id="ARBA00023125"/>
    </source>
</evidence>
<evidence type="ECO:0000256" key="3">
    <source>
        <dbReference type="ARBA" id="ARBA00023015"/>
    </source>
</evidence>
<keyword evidence="4" id="KW-0238">DNA-binding</keyword>
<evidence type="ECO:0000256" key="7">
    <source>
        <dbReference type="SAM" id="MobiDB-lite"/>
    </source>
</evidence>
<reference evidence="9" key="1">
    <citation type="submission" date="2018-12" db="EMBL/GenBank/DDBJ databases">
        <title>WRKY genes in Siraitia grosvenorii.</title>
        <authorList>
            <person name="Li H."/>
            <person name="Li J."/>
            <person name="Cheng Y."/>
            <person name="Wei W."/>
            <person name="L L."/>
            <person name="Chen Y."/>
        </authorList>
    </citation>
    <scope>NUCLEOTIDE SEQUENCE</scope>
</reference>
<dbReference type="GO" id="GO:0003700">
    <property type="term" value="F:DNA-binding transcription factor activity"/>
    <property type="evidence" value="ECO:0007669"/>
    <property type="project" value="InterPro"/>
</dbReference>
<keyword evidence="3" id="KW-0805">Transcription regulation</keyword>
<dbReference type="PANTHER" id="PTHR31221:SF42">
    <property type="entry name" value="WRKY TRANSCRIPTION FACTOR 49-RELATED"/>
    <property type="match status" value="1"/>
</dbReference>
<proteinExistence type="evidence at transcript level"/>
<feature type="domain" description="WRKY" evidence="8">
    <location>
        <begin position="122"/>
        <end position="187"/>
    </location>
</feature>